<feature type="region of interest" description="Disordered" evidence="1">
    <location>
        <begin position="1"/>
        <end position="39"/>
    </location>
</feature>
<protein>
    <submittedName>
        <fullName evidence="2">PXT107.5</fullName>
    </submittedName>
</protein>
<dbReference type="AlphaFoldDB" id="Q27I90"/>
<name>Q27I90_9NOCA</name>
<accession>Q27I90</accession>
<sequence length="133" mass="14809">MERTSATGLGLPRPAEAAGLGVAIGDSRTPKPGARPRRAKIRRTWRRLARHTGLYLKDDVVTTAQALLSSDTRRPQPKIRTPKLIDLEIDPYGMTIDFRPVPSVGRDEFERQLPHLANFWGMVRASVTSPTPE</sequence>
<evidence type="ECO:0000313" key="2">
    <source>
        <dbReference type="EMBL" id="ABD48721.1"/>
    </source>
</evidence>
<organism evidence="2">
    <name type="scientific">Nocardia sp. 107</name>
    <dbReference type="NCBI Taxonomy" id="373212"/>
    <lineage>
        <taxon>Bacteria</taxon>
        <taxon>Bacillati</taxon>
        <taxon>Actinomycetota</taxon>
        <taxon>Actinomycetes</taxon>
        <taxon>Mycobacteriales</taxon>
        <taxon>Nocardiaceae</taxon>
        <taxon>Nocardia</taxon>
    </lineage>
</organism>
<keyword evidence="2" id="KW-0614">Plasmid</keyword>
<reference evidence="2" key="1">
    <citation type="journal article" date="2006" name="Acta Biochim. Biophys. Sin.">
        <title>Characterization of Nocardia plasmid pXT107.</title>
        <authorList>
            <person name="Xia H.Y."/>
            <person name="Tian Y.Q."/>
            <person name="Zhang R."/>
            <person name="Lin K.C."/>
            <person name="Qin Z.J."/>
        </authorList>
    </citation>
    <scope>NUCLEOTIDE SEQUENCE</scope>
    <source>
        <strain evidence="2">107</strain>
        <plasmid evidence="2">pXT107</plasmid>
    </source>
</reference>
<evidence type="ECO:0000256" key="1">
    <source>
        <dbReference type="SAM" id="MobiDB-lite"/>
    </source>
</evidence>
<reference evidence="2" key="2">
    <citation type="submission" date="2006-02" db="EMBL/GenBank/DDBJ databases">
        <authorList>
            <person name="Xia H."/>
            <person name="Tian Y."/>
            <person name="Zhang R."/>
            <person name="Lin K."/>
            <person name="Qin Z."/>
        </authorList>
    </citation>
    <scope>NUCLEOTIDE SEQUENCE</scope>
    <source>
        <strain evidence="2">107</strain>
        <plasmid evidence="2">pXT107</plasmid>
    </source>
</reference>
<dbReference type="EMBL" id="DQ399903">
    <property type="protein sequence ID" value="ABD48721.1"/>
    <property type="molecule type" value="Genomic_DNA"/>
</dbReference>
<geneLocation type="plasmid" evidence="2">
    <name>pXT107</name>
</geneLocation>
<proteinExistence type="predicted"/>